<proteinExistence type="predicted"/>
<dbReference type="Pfam" id="PF13692">
    <property type="entry name" value="Glyco_trans_1_4"/>
    <property type="match status" value="1"/>
</dbReference>
<dbReference type="Pfam" id="PF01075">
    <property type="entry name" value="Glyco_transf_9"/>
    <property type="match status" value="1"/>
</dbReference>
<dbReference type="PANTHER" id="PTHR30160">
    <property type="entry name" value="TETRAACYLDISACCHARIDE 4'-KINASE-RELATED"/>
    <property type="match status" value="1"/>
</dbReference>
<dbReference type="GO" id="GO:0009244">
    <property type="term" value="P:lipopolysaccharide core region biosynthetic process"/>
    <property type="evidence" value="ECO:0007669"/>
    <property type="project" value="TreeGrafter"/>
</dbReference>
<reference evidence="3 4" key="1">
    <citation type="submission" date="2013-01" db="EMBL/GenBank/DDBJ databases">
        <authorList>
            <person name="Fiebig A."/>
            <person name="Goeker M."/>
            <person name="Klenk H.-P.P."/>
        </authorList>
    </citation>
    <scope>NUCLEOTIDE SEQUENCE [LARGE SCALE GENOMIC DNA]</scope>
    <source>
        <strain evidence="3 4">DSM 24838</strain>
        <plasmid evidence="3 4">pWENMAR1</plasmid>
    </source>
</reference>
<name>A0A0D0QAD4_9RHOB</name>
<dbReference type="eggNOG" id="COG0859">
    <property type="taxonomic scope" value="Bacteria"/>
</dbReference>
<organism evidence="3 4">
    <name type="scientific">Wenxinia marina DSM 24838</name>
    <dbReference type="NCBI Taxonomy" id="1123501"/>
    <lineage>
        <taxon>Bacteria</taxon>
        <taxon>Pseudomonadati</taxon>
        <taxon>Pseudomonadota</taxon>
        <taxon>Alphaproteobacteria</taxon>
        <taxon>Rhodobacterales</taxon>
        <taxon>Roseobacteraceae</taxon>
        <taxon>Wenxinia</taxon>
    </lineage>
</organism>
<dbReference type="InterPro" id="IPR051199">
    <property type="entry name" value="LPS_LOS_Heptosyltrfase"/>
</dbReference>
<protein>
    <submittedName>
        <fullName evidence="3">ADP-heptose:LPS heptosyltransferase</fullName>
    </submittedName>
</protein>
<dbReference type="CDD" id="cd03789">
    <property type="entry name" value="GT9_LPS_heptosyltransferase"/>
    <property type="match status" value="1"/>
</dbReference>
<keyword evidence="2 3" id="KW-0808">Transferase</keyword>
<gene>
    <name evidence="3" type="ORF">Wenmar_04082</name>
</gene>
<evidence type="ECO:0000256" key="1">
    <source>
        <dbReference type="ARBA" id="ARBA00022676"/>
    </source>
</evidence>
<keyword evidence="4" id="KW-1185">Reference proteome</keyword>
<keyword evidence="3" id="KW-0614">Plasmid</keyword>
<evidence type="ECO:0000313" key="3">
    <source>
        <dbReference type="EMBL" id="KIQ71434.1"/>
    </source>
</evidence>
<geneLocation type="plasmid" evidence="3 4">
    <name>pWENMAR1</name>
</geneLocation>
<dbReference type="RefSeq" id="WP_018302606.1">
    <property type="nucleotide sequence ID" value="NZ_CM003137.1"/>
</dbReference>
<evidence type="ECO:0000313" key="4">
    <source>
        <dbReference type="Proteomes" id="UP000035100"/>
    </source>
</evidence>
<dbReference type="Gene3D" id="3.40.50.2000">
    <property type="entry name" value="Glycogen Phosphorylase B"/>
    <property type="match status" value="2"/>
</dbReference>
<evidence type="ECO:0000256" key="2">
    <source>
        <dbReference type="ARBA" id="ARBA00022679"/>
    </source>
</evidence>
<dbReference type="GO" id="GO:0005829">
    <property type="term" value="C:cytosol"/>
    <property type="evidence" value="ECO:0007669"/>
    <property type="project" value="TreeGrafter"/>
</dbReference>
<keyword evidence="1" id="KW-0328">Glycosyltransferase</keyword>
<dbReference type="Proteomes" id="UP000035100">
    <property type="component" value="Plasmid pWENMAR1"/>
</dbReference>
<dbReference type="InterPro" id="IPR002201">
    <property type="entry name" value="Glyco_trans_9"/>
</dbReference>
<dbReference type="SUPFAM" id="SSF53756">
    <property type="entry name" value="UDP-Glycosyltransferase/glycogen phosphorylase"/>
    <property type="match status" value="2"/>
</dbReference>
<dbReference type="EMBL" id="AONG01000001">
    <property type="protein sequence ID" value="KIQ71434.1"/>
    <property type="molecule type" value="Genomic_DNA"/>
</dbReference>
<dbReference type="GO" id="GO:0008713">
    <property type="term" value="F:ADP-heptose-lipopolysaccharide heptosyltransferase activity"/>
    <property type="evidence" value="ECO:0007669"/>
    <property type="project" value="TreeGrafter"/>
</dbReference>
<dbReference type="eggNOG" id="COG0438">
    <property type="taxonomic scope" value="Bacteria"/>
</dbReference>
<dbReference type="AlphaFoldDB" id="A0A0D0QAD4"/>
<sequence length="487" mass="53928">MPRSENFVLLVNTRHEKGFDLILKVAALRPDIPFVAIANQSSLDLAEADVRQRGLQNIEIVGKVEDMAPLYRAARVVAVPSYRFKETFSRVCIEAHRFGKPVLGADSGNIPNLLKEAGIVLPEDPKVWAAELGRLYGEEAYYDGRVALAHENSERYSQERQRHAFTDLIGSTETPILVGVGSGLGNILHCGPMIRRIAEHFGTRVDVVITIAPPGSLGLLQNSRHVGAVYMLKDFVLEKYYDTVLLTHSFGGTKPNFNARAVHYSRDWNMFRPGRSEHETIHNLRTAEHFLGVPFEEEDARAHFVGEFGHDWHDSRIVGIHGGSKPGYWDSKRWNGFPALAERLTGEGFDVRSYGMPDEYIPGTRDCTGGSIEEMVAAIGECSYFMANDNGGMNIANALGIPVLSVFAPTEVATRAPLGRWNRVVSVDKDCAPCEVKDIEKFRSGTCACIEEITVDEVHRAFHEMRYARRGTAAVEGTDIVTGDAAE</sequence>
<accession>A0A0D0QAD4</accession>
<comment type="caution">
    <text evidence="3">The sequence shown here is derived from an EMBL/GenBank/DDBJ whole genome shotgun (WGS) entry which is preliminary data.</text>
</comment>